<evidence type="ECO:0000313" key="2">
    <source>
        <dbReference type="EMBL" id="KAL0445509.1"/>
    </source>
</evidence>
<feature type="region of interest" description="Disordered" evidence="1">
    <location>
        <begin position="15"/>
        <end position="77"/>
    </location>
</feature>
<name>A0AAW2WUY0_9LAMI</name>
<organism evidence="2">
    <name type="scientific">Sesamum latifolium</name>
    <dbReference type="NCBI Taxonomy" id="2727402"/>
    <lineage>
        <taxon>Eukaryota</taxon>
        <taxon>Viridiplantae</taxon>
        <taxon>Streptophyta</taxon>
        <taxon>Embryophyta</taxon>
        <taxon>Tracheophyta</taxon>
        <taxon>Spermatophyta</taxon>
        <taxon>Magnoliopsida</taxon>
        <taxon>eudicotyledons</taxon>
        <taxon>Gunneridae</taxon>
        <taxon>Pentapetalae</taxon>
        <taxon>asterids</taxon>
        <taxon>lamiids</taxon>
        <taxon>Lamiales</taxon>
        <taxon>Pedaliaceae</taxon>
        <taxon>Sesamum</taxon>
    </lineage>
</organism>
<gene>
    <name evidence="2" type="ORF">Slati_1678800</name>
</gene>
<proteinExistence type="predicted"/>
<evidence type="ECO:0000256" key="1">
    <source>
        <dbReference type="SAM" id="MobiDB-lite"/>
    </source>
</evidence>
<sequence length="77" mass="8701">MLQHKLRQGQFTIAQYIAEHAAPPRPPRHPRRGLGVDLAPGNNEQRPVDQQGDDRLEEEVESRPSLPKDELPPPPPK</sequence>
<dbReference type="AlphaFoldDB" id="A0AAW2WUY0"/>
<reference evidence="2" key="1">
    <citation type="submission" date="2020-06" db="EMBL/GenBank/DDBJ databases">
        <authorList>
            <person name="Li T."/>
            <person name="Hu X."/>
            <person name="Zhang T."/>
            <person name="Song X."/>
            <person name="Zhang H."/>
            <person name="Dai N."/>
            <person name="Sheng W."/>
            <person name="Hou X."/>
            <person name="Wei L."/>
        </authorList>
    </citation>
    <scope>NUCLEOTIDE SEQUENCE</scope>
    <source>
        <strain evidence="2">KEN1</strain>
        <tissue evidence="2">Leaf</tissue>
    </source>
</reference>
<dbReference type="EMBL" id="JACGWN010000006">
    <property type="protein sequence ID" value="KAL0445509.1"/>
    <property type="molecule type" value="Genomic_DNA"/>
</dbReference>
<accession>A0AAW2WUY0</accession>
<reference evidence="2" key="2">
    <citation type="journal article" date="2024" name="Plant">
        <title>Genomic evolution and insights into agronomic trait innovations of Sesamum species.</title>
        <authorList>
            <person name="Miao H."/>
            <person name="Wang L."/>
            <person name="Qu L."/>
            <person name="Liu H."/>
            <person name="Sun Y."/>
            <person name="Le M."/>
            <person name="Wang Q."/>
            <person name="Wei S."/>
            <person name="Zheng Y."/>
            <person name="Lin W."/>
            <person name="Duan Y."/>
            <person name="Cao H."/>
            <person name="Xiong S."/>
            <person name="Wang X."/>
            <person name="Wei L."/>
            <person name="Li C."/>
            <person name="Ma Q."/>
            <person name="Ju M."/>
            <person name="Zhao R."/>
            <person name="Li G."/>
            <person name="Mu C."/>
            <person name="Tian Q."/>
            <person name="Mei H."/>
            <person name="Zhang T."/>
            <person name="Gao T."/>
            <person name="Zhang H."/>
        </authorList>
    </citation>
    <scope>NUCLEOTIDE SEQUENCE</scope>
    <source>
        <strain evidence="2">KEN1</strain>
    </source>
</reference>
<protein>
    <submittedName>
        <fullName evidence="2">Uncharacterized protein</fullName>
    </submittedName>
</protein>
<comment type="caution">
    <text evidence="2">The sequence shown here is derived from an EMBL/GenBank/DDBJ whole genome shotgun (WGS) entry which is preliminary data.</text>
</comment>